<dbReference type="InterPro" id="IPR040256">
    <property type="entry name" value="At4g02000-like"/>
</dbReference>
<name>A0ABQ7L6A6_BRACM</name>
<evidence type="ECO:0000259" key="3">
    <source>
        <dbReference type="Pfam" id="PF14111"/>
    </source>
</evidence>
<protein>
    <recommendedName>
        <fullName evidence="6">DUF4283 domain-containing protein</fullName>
    </recommendedName>
</protein>
<dbReference type="Pfam" id="PF14111">
    <property type="entry name" value="DUF4283"/>
    <property type="match status" value="1"/>
</dbReference>
<feature type="region of interest" description="Disordered" evidence="1">
    <location>
        <begin position="537"/>
        <end position="568"/>
    </location>
</feature>
<dbReference type="SUPFAM" id="SSF56219">
    <property type="entry name" value="DNase I-like"/>
    <property type="match status" value="1"/>
</dbReference>
<dbReference type="InterPro" id="IPR025558">
    <property type="entry name" value="DUF4283"/>
</dbReference>
<keyword evidence="5" id="KW-1185">Reference proteome</keyword>
<comment type="caution">
    <text evidence="4">The sequence shown here is derived from an EMBL/GenBank/DDBJ whole genome shotgun (WGS) entry which is preliminary data.</text>
</comment>
<evidence type="ECO:0000259" key="2">
    <source>
        <dbReference type="Pfam" id="PF03372"/>
    </source>
</evidence>
<dbReference type="InterPro" id="IPR036691">
    <property type="entry name" value="Endo/exonu/phosph_ase_sf"/>
</dbReference>
<gene>
    <name evidence="4" type="primary">A07g509000.1_BraROA</name>
    <name evidence="4" type="ORF">IGI04_028946</name>
</gene>
<dbReference type="InterPro" id="IPR005135">
    <property type="entry name" value="Endo/exonuclease/phosphatase"/>
</dbReference>
<dbReference type="PANTHER" id="PTHR31286:SF90">
    <property type="entry name" value="DUF4283 DOMAIN-CONTAINING PROTEIN"/>
    <property type="match status" value="1"/>
</dbReference>
<feature type="domain" description="Endonuclease/exonuclease/phosphatase" evidence="2">
    <location>
        <begin position="593"/>
        <end position="815"/>
    </location>
</feature>
<organism evidence="4 5">
    <name type="scientific">Brassica rapa subsp. trilocularis</name>
    <dbReference type="NCBI Taxonomy" id="1813537"/>
    <lineage>
        <taxon>Eukaryota</taxon>
        <taxon>Viridiplantae</taxon>
        <taxon>Streptophyta</taxon>
        <taxon>Embryophyta</taxon>
        <taxon>Tracheophyta</taxon>
        <taxon>Spermatophyta</taxon>
        <taxon>Magnoliopsida</taxon>
        <taxon>eudicotyledons</taxon>
        <taxon>Gunneridae</taxon>
        <taxon>Pentapetalae</taxon>
        <taxon>rosids</taxon>
        <taxon>malvids</taxon>
        <taxon>Brassicales</taxon>
        <taxon>Brassicaceae</taxon>
        <taxon>Brassiceae</taxon>
        <taxon>Brassica</taxon>
    </lineage>
</organism>
<reference evidence="4 5" key="1">
    <citation type="submission" date="2021-03" db="EMBL/GenBank/DDBJ databases">
        <authorList>
            <person name="King G.J."/>
            <person name="Bancroft I."/>
            <person name="Baten A."/>
            <person name="Bloomfield J."/>
            <person name="Borpatragohain P."/>
            <person name="He Z."/>
            <person name="Irish N."/>
            <person name="Irwin J."/>
            <person name="Liu K."/>
            <person name="Mauleon R.P."/>
            <person name="Moore J."/>
            <person name="Morris R."/>
            <person name="Ostergaard L."/>
            <person name="Wang B."/>
            <person name="Wells R."/>
        </authorList>
    </citation>
    <scope>NUCLEOTIDE SEQUENCE [LARGE SCALE GENOMIC DNA]</scope>
    <source>
        <strain evidence="4">R-o-18</strain>
        <tissue evidence="4">Leaf</tissue>
    </source>
</reference>
<dbReference type="EMBL" id="JADBGQ010000009">
    <property type="protein sequence ID" value="KAG5381104.1"/>
    <property type="molecule type" value="Genomic_DNA"/>
</dbReference>
<evidence type="ECO:0008006" key="6">
    <source>
        <dbReference type="Google" id="ProtNLM"/>
    </source>
</evidence>
<accession>A0ABQ7L6A6</accession>
<feature type="compositionally biased region" description="Pro residues" evidence="1">
    <location>
        <begin position="27"/>
        <end position="38"/>
    </location>
</feature>
<sequence>MSSEANCWLSSEGLASVLNPQSSAPGGLPPKPPDPPDPSLSEFPPLSPPIPPSSTKFSARSTIQTTVKPNFTFGSTASLFNLLPKATILTSPDNSDVVMTDSSVTTHGSAVKNVESSKESNFTILPPKQSSPILTNRASSHLPNPIARTTPPPVLPHSKSAPIPTDPPSAGTVPPPISNPKSATPKPHPAQTHTYASKAKLLSDRSLKRLAPTICSPEGKPRVLVPDAVFARGAALHKEYIVGSFLGKMPDYGPIQSVLNYMWGKGSKLEIHLQPLKHSMLVRVPNDYIRTKILEKKLWYVDTSMFYVSQWGENPTVSYPEITSIPLWAHLRGVPFDLRTKEGLSLAAGLVGEPIETDDYTKNISSLNVAHVKIEANLCKPLPTAGELLRENGEVIEVDIDYPWTPPLCSHCCRIGHIVKNCIYPAATASQQDNAANATASVSLQGYSPHAQLDKEVQNKAITATPPLLTVHIPLQIAVEMVDRIALTILESESQLAVDLIADATPLSYDTETITVSPIPSLPSSPPLLIAISLAKSSPPSPNSSRSLPQKALSLTKSTPSSPTSPSILSFTSSASNAHFYKPFSMNTKLTFWNVRGLNEPTKHQPFSQWLYSQRTVFCALLETHIKEQNLSSLMQKLCPGWSYTSNHASDEDGRIILIWNHPVSIQVLEQTRQTLTCALTLPNSISFIFTAVYASNTDAERSELWVDLLNTQQTFSLFSNPWAVGGDFNQIVHHSEHSSIGVNSLSAPMIDFSDCLLQADLFDLRYQGVFHTWFNKQPSSPITKKLDRLLVNQAWISYFPHSLATFLSPNISDHSPCSLDLTLPLPVAGTKPFKFFNFLTLHPDFVQTVADFWIQAGGQASFLGDLCWKLKQIKPILRKLHKNNFSKIQKRYRDLTYNWIKWRVGNGASINFWTDNWSPFGNLSQFLSHVPYNAMGVSPSATLRDLCENGAWNIRPARTDKQVLVQAYLATVTLSVSEDESYWAAPSTSGPLERCRLAQRRDPKALLSLLVSPSCLLCSLANESRDHIFFHCSFSWDLWQHLASRVGLVPSRDWNGTLEDMQSLPGPTWYRRLCLLVWQVAIYTIWTERNSRLHRQNYRNFSSLAKQIDRTIRNKIQSLRDVNPTRCSQMMQYWFSSSPP</sequence>
<proteinExistence type="predicted"/>
<evidence type="ECO:0000313" key="4">
    <source>
        <dbReference type="EMBL" id="KAG5381104.1"/>
    </source>
</evidence>
<dbReference type="Proteomes" id="UP000823674">
    <property type="component" value="Chromosome A07"/>
</dbReference>
<evidence type="ECO:0000313" key="5">
    <source>
        <dbReference type="Proteomes" id="UP000823674"/>
    </source>
</evidence>
<feature type="region of interest" description="Disordered" evidence="1">
    <location>
        <begin position="14"/>
        <end position="60"/>
    </location>
</feature>
<feature type="compositionally biased region" description="Polar residues" evidence="1">
    <location>
        <begin position="119"/>
        <end position="142"/>
    </location>
</feature>
<dbReference type="Gene3D" id="3.60.10.10">
    <property type="entry name" value="Endonuclease/exonuclease/phosphatase"/>
    <property type="match status" value="1"/>
</dbReference>
<feature type="domain" description="DUF4283" evidence="3">
    <location>
        <begin position="234"/>
        <end position="314"/>
    </location>
</feature>
<feature type="region of interest" description="Disordered" evidence="1">
    <location>
        <begin position="117"/>
        <end position="193"/>
    </location>
</feature>
<evidence type="ECO:0000256" key="1">
    <source>
        <dbReference type="SAM" id="MobiDB-lite"/>
    </source>
</evidence>
<dbReference type="Pfam" id="PF03372">
    <property type="entry name" value="Exo_endo_phos"/>
    <property type="match status" value="1"/>
</dbReference>
<dbReference type="PANTHER" id="PTHR31286">
    <property type="entry name" value="GLYCINE-RICH CELL WALL STRUCTURAL PROTEIN 1.8-LIKE"/>
    <property type="match status" value="1"/>
</dbReference>